<dbReference type="PANTHER" id="PTHR11008">
    <property type="entry name" value="PROTEIN TAKEOUT-LIKE PROTEIN"/>
    <property type="match status" value="1"/>
</dbReference>
<protein>
    <recommendedName>
        <fullName evidence="3">Juvenile hormone binding protein</fullName>
    </recommendedName>
</protein>
<name>A0A1E1WRA9_PECGO</name>
<dbReference type="Gene3D" id="3.15.10.30">
    <property type="entry name" value="Haemolymph juvenile hormone binding protein"/>
    <property type="match status" value="1"/>
</dbReference>
<proteinExistence type="predicted"/>
<dbReference type="GO" id="GO:0005615">
    <property type="term" value="C:extracellular space"/>
    <property type="evidence" value="ECO:0007669"/>
    <property type="project" value="TreeGrafter"/>
</dbReference>
<feature type="chain" id="PRO_5009115544" description="Juvenile hormone binding protein" evidence="1">
    <location>
        <begin position="21"/>
        <end position="228"/>
    </location>
</feature>
<dbReference type="EMBL" id="GDQN01001536">
    <property type="protein sequence ID" value="JAT89518.1"/>
    <property type="molecule type" value="Transcribed_RNA"/>
</dbReference>
<evidence type="ECO:0000256" key="1">
    <source>
        <dbReference type="SAM" id="SignalP"/>
    </source>
</evidence>
<organism evidence="2">
    <name type="scientific">Pectinophora gossypiella</name>
    <name type="common">Cotton pink bollworm</name>
    <name type="synonym">Depressaria gossypiella</name>
    <dbReference type="NCBI Taxonomy" id="13191"/>
    <lineage>
        <taxon>Eukaryota</taxon>
        <taxon>Metazoa</taxon>
        <taxon>Ecdysozoa</taxon>
        <taxon>Arthropoda</taxon>
        <taxon>Hexapoda</taxon>
        <taxon>Insecta</taxon>
        <taxon>Pterygota</taxon>
        <taxon>Neoptera</taxon>
        <taxon>Endopterygota</taxon>
        <taxon>Lepidoptera</taxon>
        <taxon>Glossata</taxon>
        <taxon>Ditrysia</taxon>
        <taxon>Gelechioidea</taxon>
        <taxon>Gelechiidae</taxon>
        <taxon>Apatetrinae</taxon>
        <taxon>Pectinophora</taxon>
    </lineage>
</organism>
<reference evidence="2" key="1">
    <citation type="submission" date="2015-09" db="EMBL/GenBank/DDBJ databases">
        <title>De novo assembly of Pectinophora gossypiella (Pink Bollworm) gut transcriptome.</title>
        <authorList>
            <person name="Tassone E.E."/>
        </authorList>
    </citation>
    <scope>NUCLEOTIDE SEQUENCE</scope>
</reference>
<evidence type="ECO:0008006" key="3">
    <source>
        <dbReference type="Google" id="ProtNLM"/>
    </source>
</evidence>
<dbReference type="PANTHER" id="PTHR11008:SF41">
    <property type="entry name" value="RE70318P"/>
    <property type="match status" value="1"/>
</dbReference>
<dbReference type="InterPro" id="IPR010562">
    <property type="entry name" value="Haemolymph_juvenile_hormone-bd"/>
</dbReference>
<feature type="non-terminal residue" evidence="2">
    <location>
        <position position="1"/>
    </location>
</feature>
<dbReference type="SMART" id="SM00700">
    <property type="entry name" value="JHBP"/>
    <property type="match status" value="1"/>
</dbReference>
<feature type="signal peptide" evidence="1">
    <location>
        <begin position="1"/>
        <end position="20"/>
    </location>
</feature>
<dbReference type="Pfam" id="PF06585">
    <property type="entry name" value="JHBP"/>
    <property type="match status" value="1"/>
</dbReference>
<evidence type="ECO:0000313" key="2">
    <source>
        <dbReference type="EMBL" id="JAT89518.1"/>
    </source>
</evidence>
<dbReference type="InterPro" id="IPR038606">
    <property type="entry name" value="To_sf"/>
</dbReference>
<keyword evidence="1" id="KW-0732">Signal</keyword>
<sequence length="228" mass="25072">ANNMSVRLGFVLFLVHSALCEDQLLKPCHSQDIDCLRQTTQTFLDKSSSGIPQFNIVPIDPMAIASIEVQVAPEKTVDLKEIAVTGLKNLRIDNFTMDLSTRSVALAMDAEANVQGHISVNDKDSTPFSGKIAGLQTAHYTYELIKNDKGVEFFKVGPVTIDCNLKQKPELNVSEVVSKALFSGNDDSDDEIKKKLACETFQIACGRVISNLRTIATLYPKNAFFTNL</sequence>
<dbReference type="OrthoDB" id="7219269at2759"/>
<gene>
    <name evidence="2" type="ORF">g.2729</name>
</gene>
<dbReference type="AlphaFoldDB" id="A0A1E1WRA9"/>
<accession>A0A1E1WRA9</accession>